<comment type="caution">
    <text evidence="2">The sequence shown here is derived from an EMBL/GenBank/DDBJ whole genome shotgun (WGS) entry which is preliminary data.</text>
</comment>
<name>A0ABS7ZS66_9GAMM</name>
<evidence type="ECO:0008006" key="4">
    <source>
        <dbReference type="Google" id="ProtNLM"/>
    </source>
</evidence>
<dbReference type="EMBL" id="JAEDAH010000078">
    <property type="protein sequence ID" value="MCA6064450.1"/>
    <property type="molecule type" value="Genomic_DNA"/>
</dbReference>
<evidence type="ECO:0000313" key="3">
    <source>
        <dbReference type="Proteomes" id="UP000714380"/>
    </source>
</evidence>
<feature type="signal peptide" evidence="1">
    <location>
        <begin position="1"/>
        <end position="25"/>
    </location>
</feature>
<proteinExistence type="predicted"/>
<keyword evidence="3" id="KW-1185">Reference proteome</keyword>
<keyword evidence="1" id="KW-0732">Signal</keyword>
<dbReference type="Proteomes" id="UP000714380">
    <property type="component" value="Unassembled WGS sequence"/>
</dbReference>
<feature type="chain" id="PRO_5045954889" description="PepSY domain-containing protein" evidence="1">
    <location>
        <begin position="26"/>
        <end position="163"/>
    </location>
</feature>
<reference evidence="2 3" key="1">
    <citation type="submission" date="2020-12" db="EMBL/GenBank/DDBJ databases">
        <title>Novel Thalassolituus-related marine hydrocarbonoclastic bacteria mediated algae-derived hydrocarbons mineralization in twilight zone of the northern South China Sea.</title>
        <authorList>
            <person name="Dong C."/>
        </authorList>
    </citation>
    <scope>NUCLEOTIDE SEQUENCE [LARGE SCALE GENOMIC DNA]</scope>
    <source>
        <strain evidence="2 3">IMCC1826</strain>
    </source>
</reference>
<organism evidence="2 3">
    <name type="scientific">Thalassolituus marinus</name>
    <dbReference type="NCBI Taxonomy" id="671053"/>
    <lineage>
        <taxon>Bacteria</taxon>
        <taxon>Pseudomonadati</taxon>
        <taxon>Pseudomonadota</taxon>
        <taxon>Gammaproteobacteria</taxon>
        <taxon>Oceanospirillales</taxon>
        <taxon>Oceanospirillaceae</taxon>
        <taxon>Thalassolituus</taxon>
    </lineage>
</organism>
<accession>A0ABS7ZS66</accession>
<sequence>MKKTLISVVAVSLAIAAIWTGRQQATVIVAKDPISASANPPAAAVANPANTQPSSPAIMRQDLSLSATGRYSTDHQHTDEPAMPAEIEKALEAERIPMSALVAQPHPQGGHLINLKGQYRTVTVAVTDENGQVHLIERRITPIPDVQTSLPAPSASAADNTAQ</sequence>
<dbReference type="RefSeq" id="WP_225675439.1">
    <property type="nucleotide sequence ID" value="NZ_JAEDAH010000078.1"/>
</dbReference>
<protein>
    <recommendedName>
        <fullName evidence="4">PepSY domain-containing protein</fullName>
    </recommendedName>
</protein>
<evidence type="ECO:0000256" key="1">
    <source>
        <dbReference type="SAM" id="SignalP"/>
    </source>
</evidence>
<gene>
    <name evidence="2" type="ORF">I9W95_12610</name>
</gene>
<evidence type="ECO:0000313" key="2">
    <source>
        <dbReference type="EMBL" id="MCA6064450.1"/>
    </source>
</evidence>